<dbReference type="Proteomes" id="UP000678499">
    <property type="component" value="Unassembled WGS sequence"/>
</dbReference>
<dbReference type="GO" id="GO:0045337">
    <property type="term" value="P:farnesyl diphosphate biosynthetic process"/>
    <property type="evidence" value="ECO:0007669"/>
    <property type="project" value="TreeGrafter"/>
</dbReference>
<evidence type="ECO:0000256" key="2">
    <source>
        <dbReference type="ARBA" id="ARBA00022679"/>
    </source>
</evidence>
<dbReference type="InterPro" id="IPR033749">
    <property type="entry name" value="Polyprenyl_synt_CS"/>
</dbReference>
<sequence>MASRSVLMLMGKSRLLNARVVSDNARLLSTASPGLTSAPTFPKRHGQTATKDERREFMGMFPDIVRDLTGDPEKRNQDVERWFHKVLQFNVPSGRKSRGLAAVASFRTLVPPEERSEERMRNALIVGWCVELIHNVFVIQDDIAKGRQVRRGRSSWHNMDHVGVKAINDALMLENSMYFLLWKYLRNEPYYIKLVELFHQVALKTSAGRTLDALTNKKDGTPNFEKFTMDRYMRLIRNKNAYYTFLLPMAAGMYAAGVQAPELHRQAKTVQLDIGEFYQIQDDFLDCFGEGVDIVKIGSDIEEGRISWLAVVFLQRAPPALKEEFMKNYGKKEAESVAKVKGLYEELKLHQLFDAYEEQNYRRLYDEIQQCSLGVPKGLMMTFLEKLFRG</sequence>
<dbReference type="GO" id="GO:0004337">
    <property type="term" value="F:(2E,6E)-farnesyl diphosphate synthase activity"/>
    <property type="evidence" value="ECO:0007669"/>
    <property type="project" value="TreeGrafter"/>
</dbReference>
<evidence type="ECO:0000256" key="6">
    <source>
        <dbReference type="ARBA" id="ARBA00034546"/>
    </source>
</evidence>
<dbReference type="EMBL" id="OA883013">
    <property type="protein sequence ID" value="CAD7277682.1"/>
    <property type="molecule type" value="Genomic_DNA"/>
</dbReference>
<accession>A0A7R9BND1</accession>
<comment type="similarity">
    <text evidence="7">Belongs to the FPP/GGPP synthase family.</text>
</comment>
<dbReference type="AlphaFoldDB" id="A0A7R9BND1"/>
<evidence type="ECO:0000256" key="7">
    <source>
        <dbReference type="RuleBase" id="RU004466"/>
    </source>
</evidence>
<name>A0A7R9BND1_9CRUS</name>
<evidence type="ECO:0000256" key="3">
    <source>
        <dbReference type="ARBA" id="ARBA00022723"/>
    </source>
</evidence>
<comment type="cofactor">
    <cofactor evidence="1">
        <name>Mg(2+)</name>
        <dbReference type="ChEBI" id="CHEBI:18420"/>
    </cofactor>
</comment>
<keyword evidence="4" id="KW-0460">Magnesium</keyword>
<evidence type="ECO:0000256" key="8">
    <source>
        <dbReference type="SAM" id="MobiDB-lite"/>
    </source>
</evidence>
<evidence type="ECO:0000256" key="5">
    <source>
        <dbReference type="ARBA" id="ARBA00033740"/>
    </source>
</evidence>
<reference evidence="9" key="1">
    <citation type="submission" date="2020-11" db="EMBL/GenBank/DDBJ databases">
        <authorList>
            <person name="Tran Van P."/>
        </authorList>
    </citation>
    <scope>NUCLEOTIDE SEQUENCE</scope>
</reference>
<dbReference type="InterPro" id="IPR000092">
    <property type="entry name" value="Polyprenyl_synt"/>
</dbReference>
<evidence type="ECO:0000256" key="4">
    <source>
        <dbReference type="ARBA" id="ARBA00022842"/>
    </source>
</evidence>
<gene>
    <name evidence="9" type="ORF">NMOB1V02_LOCUS5410</name>
</gene>
<dbReference type="InterPro" id="IPR039702">
    <property type="entry name" value="FPS1-like"/>
</dbReference>
<dbReference type="GO" id="GO:0005737">
    <property type="term" value="C:cytoplasm"/>
    <property type="evidence" value="ECO:0007669"/>
    <property type="project" value="TreeGrafter"/>
</dbReference>
<evidence type="ECO:0000256" key="1">
    <source>
        <dbReference type="ARBA" id="ARBA00001946"/>
    </source>
</evidence>
<organism evidence="9">
    <name type="scientific">Notodromas monacha</name>
    <dbReference type="NCBI Taxonomy" id="399045"/>
    <lineage>
        <taxon>Eukaryota</taxon>
        <taxon>Metazoa</taxon>
        <taxon>Ecdysozoa</taxon>
        <taxon>Arthropoda</taxon>
        <taxon>Crustacea</taxon>
        <taxon>Oligostraca</taxon>
        <taxon>Ostracoda</taxon>
        <taxon>Podocopa</taxon>
        <taxon>Podocopida</taxon>
        <taxon>Cypridocopina</taxon>
        <taxon>Cypridoidea</taxon>
        <taxon>Cyprididae</taxon>
        <taxon>Notodromas</taxon>
    </lineage>
</organism>
<proteinExistence type="inferred from homology"/>
<evidence type="ECO:0000313" key="10">
    <source>
        <dbReference type="Proteomes" id="UP000678499"/>
    </source>
</evidence>
<feature type="region of interest" description="Disordered" evidence="8">
    <location>
        <begin position="31"/>
        <end position="50"/>
    </location>
</feature>
<dbReference type="GO" id="GO:0042811">
    <property type="term" value="P:pheromone biosynthetic process"/>
    <property type="evidence" value="ECO:0007669"/>
    <property type="project" value="UniProtKB-ARBA"/>
</dbReference>
<dbReference type="GO" id="GO:0004161">
    <property type="term" value="F:dimethylallyltranstransferase activity"/>
    <property type="evidence" value="ECO:0007669"/>
    <property type="project" value="TreeGrafter"/>
</dbReference>
<dbReference type="PANTHER" id="PTHR11525:SF0">
    <property type="entry name" value="FARNESYL PYROPHOSPHATE SYNTHASE"/>
    <property type="match status" value="1"/>
</dbReference>
<dbReference type="Gene3D" id="1.10.600.10">
    <property type="entry name" value="Farnesyl Diphosphate Synthase"/>
    <property type="match status" value="1"/>
</dbReference>
<comment type="pathway">
    <text evidence="5">Pheromone biosynthesis.</text>
</comment>
<dbReference type="SUPFAM" id="SSF48576">
    <property type="entry name" value="Terpenoid synthases"/>
    <property type="match status" value="1"/>
</dbReference>
<dbReference type="PROSITE" id="PS00444">
    <property type="entry name" value="POLYPRENYL_SYNTHASE_2"/>
    <property type="match status" value="1"/>
</dbReference>
<dbReference type="GO" id="GO:0046872">
    <property type="term" value="F:metal ion binding"/>
    <property type="evidence" value="ECO:0007669"/>
    <property type="project" value="UniProtKB-KW"/>
</dbReference>
<dbReference type="InterPro" id="IPR008949">
    <property type="entry name" value="Isoprenoid_synthase_dom_sf"/>
</dbReference>
<dbReference type="OrthoDB" id="10257492at2759"/>
<dbReference type="Pfam" id="PF00348">
    <property type="entry name" value="polyprenyl_synt"/>
    <property type="match status" value="1"/>
</dbReference>
<keyword evidence="10" id="KW-1185">Reference proteome</keyword>
<keyword evidence="3" id="KW-0479">Metal-binding</keyword>
<dbReference type="PANTHER" id="PTHR11525">
    <property type="entry name" value="FARNESYL-PYROPHOSPHATE SYNTHETASE"/>
    <property type="match status" value="1"/>
</dbReference>
<keyword evidence="2 7" id="KW-0808">Transferase</keyword>
<protein>
    <recommendedName>
        <fullName evidence="6">Farnesyl pyrophosphate synthase</fullName>
    </recommendedName>
</protein>
<dbReference type="EMBL" id="CAJPEX010000976">
    <property type="protein sequence ID" value="CAG0917834.1"/>
    <property type="molecule type" value="Genomic_DNA"/>
</dbReference>
<evidence type="ECO:0000313" key="9">
    <source>
        <dbReference type="EMBL" id="CAD7277682.1"/>
    </source>
</evidence>